<name>A0ABD3XRQ6_SINWO</name>
<gene>
    <name evidence="1" type="ORF">ACJMK2_000627</name>
</gene>
<dbReference type="Proteomes" id="UP001634394">
    <property type="component" value="Unassembled WGS sequence"/>
</dbReference>
<accession>A0ABD3XRQ6</accession>
<keyword evidence="2" id="KW-1185">Reference proteome</keyword>
<evidence type="ECO:0000313" key="2">
    <source>
        <dbReference type="Proteomes" id="UP001634394"/>
    </source>
</evidence>
<comment type="caution">
    <text evidence="1">The sequence shown here is derived from an EMBL/GenBank/DDBJ whole genome shotgun (WGS) entry which is preliminary data.</text>
</comment>
<organism evidence="1 2">
    <name type="scientific">Sinanodonta woodiana</name>
    <name type="common">Chinese pond mussel</name>
    <name type="synonym">Anodonta woodiana</name>
    <dbReference type="NCBI Taxonomy" id="1069815"/>
    <lineage>
        <taxon>Eukaryota</taxon>
        <taxon>Metazoa</taxon>
        <taxon>Spiralia</taxon>
        <taxon>Lophotrochozoa</taxon>
        <taxon>Mollusca</taxon>
        <taxon>Bivalvia</taxon>
        <taxon>Autobranchia</taxon>
        <taxon>Heteroconchia</taxon>
        <taxon>Palaeoheterodonta</taxon>
        <taxon>Unionida</taxon>
        <taxon>Unionoidea</taxon>
        <taxon>Unionidae</taxon>
        <taxon>Unioninae</taxon>
        <taxon>Sinanodonta</taxon>
    </lineage>
</organism>
<proteinExistence type="predicted"/>
<dbReference type="EMBL" id="JBJQND010000001">
    <property type="protein sequence ID" value="KAL3888256.1"/>
    <property type="molecule type" value="Genomic_DNA"/>
</dbReference>
<sequence>MELETVASIRGKTKVVLNDFVYVKQKSLANNVTSYECERRRGAGKNTSEYRAKVKLNEDLSVVSYLHEARTPPPFPTHFCLQCFIPRDEELLAFNKSRTIM</sequence>
<dbReference type="Gene3D" id="2.20.25.240">
    <property type="match status" value="1"/>
</dbReference>
<dbReference type="AlphaFoldDB" id="A0ABD3XRQ6"/>
<reference evidence="1 2" key="1">
    <citation type="submission" date="2024-11" db="EMBL/GenBank/DDBJ databases">
        <title>Chromosome-level genome assembly of the freshwater bivalve Anodonta woodiana.</title>
        <authorList>
            <person name="Chen X."/>
        </authorList>
    </citation>
    <scope>NUCLEOTIDE SEQUENCE [LARGE SCALE GENOMIC DNA]</scope>
    <source>
        <strain evidence="1">MN2024</strain>
        <tissue evidence="1">Gills</tissue>
    </source>
</reference>
<evidence type="ECO:0000313" key="1">
    <source>
        <dbReference type="EMBL" id="KAL3888256.1"/>
    </source>
</evidence>
<protein>
    <submittedName>
        <fullName evidence="1">Uncharacterized protein</fullName>
    </submittedName>
</protein>